<name>A0ACD5BJI2_9PSEU</name>
<dbReference type="EMBL" id="CP150484">
    <property type="protein sequence ID" value="WYW19454.1"/>
    <property type="molecule type" value="Genomic_DNA"/>
</dbReference>
<evidence type="ECO:0000313" key="2">
    <source>
        <dbReference type="Proteomes" id="UP001456344"/>
    </source>
</evidence>
<keyword evidence="2" id="KW-1185">Reference proteome</keyword>
<evidence type="ECO:0000313" key="1">
    <source>
        <dbReference type="EMBL" id="WYW19454.1"/>
    </source>
</evidence>
<accession>A0ACD5BJI2</accession>
<reference evidence="1" key="1">
    <citation type="submission" date="2023-10" db="EMBL/GenBank/DDBJ databases">
        <title>Whole genome sequencing of actinobacterial strain Amycolatopsis sp. (BCA-696) identifies the underlying plant growth-promoting genes.</title>
        <authorList>
            <person name="Gandham P."/>
            <person name="Vadla N."/>
            <person name="Saji A."/>
            <person name="Srinivas V."/>
            <person name="Ruperao P."/>
            <person name="Selvanayagam S."/>
            <person name="Saxena R.K."/>
            <person name="Rathore A."/>
            <person name="Gopalakrishnan S."/>
            <person name="Thakur V."/>
        </authorList>
    </citation>
    <scope>NUCLEOTIDE SEQUENCE</scope>
    <source>
        <strain evidence="1">BCA-696</strain>
    </source>
</reference>
<sequence>MIASWGLDAALEVGIAAFCAGDEPPSDDLFWERLTGAGVEPWLAERLLVFLPMVYVRRLLPDVTYPDAVRDSRGKVLLAQEPVFVAAFDRAQYATRTEFERIAFRSSTFAVINEALNAGSQLTDLELAEPVLFKDLEPAVEGDGGVPSPQATFEAFLREHGIPLGEDTRVETKLVVHPAPEGVVMTQVDFAVSHPALAEPWLVESFAGHGTTWREAIGRAVYMFSLGALHPLIDGLLLPGAAADQVQRERYDHPDGAFELVLGAQINMFAETVPSVEPLLDRLLEALRADKLSRKVHGLRLFVAHNDSALLTNEVLLDSRPWSGGEAVVAEQPALLADGRVATRLFGLLVPLDAGGFERSSQQCRSL</sequence>
<gene>
    <name evidence="1" type="ORF">LCL61_28310</name>
</gene>
<dbReference type="Proteomes" id="UP001456344">
    <property type="component" value="Chromosome"/>
</dbReference>
<proteinExistence type="predicted"/>
<protein>
    <submittedName>
        <fullName evidence="1">DUF6348 family protein</fullName>
    </submittedName>
</protein>
<organism evidence="1 2">
    <name type="scientific">Amycolatopsis coloradensis</name>
    <dbReference type="NCBI Taxonomy" id="76021"/>
    <lineage>
        <taxon>Bacteria</taxon>
        <taxon>Bacillati</taxon>
        <taxon>Actinomycetota</taxon>
        <taxon>Actinomycetes</taxon>
        <taxon>Pseudonocardiales</taxon>
        <taxon>Pseudonocardiaceae</taxon>
        <taxon>Amycolatopsis</taxon>
    </lineage>
</organism>